<dbReference type="GO" id="GO:0006751">
    <property type="term" value="P:glutathione catabolic process"/>
    <property type="evidence" value="ECO:0007669"/>
    <property type="project" value="InterPro"/>
</dbReference>
<comment type="similarity">
    <text evidence="4">Belongs to the gamma-glutamyltransferase family.</text>
</comment>
<dbReference type="InterPro" id="IPR000101">
    <property type="entry name" value="GGT_peptidase"/>
</dbReference>
<protein>
    <recommendedName>
        <fullName evidence="10">Gamma-glutamyltransferase</fullName>
    </recommendedName>
</protein>
<name>J4H4W9_9APHY</name>
<evidence type="ECO:0000256" key="6">
    <source>
        <dbReference type="PIRSR" id="PIRSR600101-1"/>
    </source>
</evidence>
<dbReference type="InterPro" id="IPR029055">
    <property type="entry name" value="Ntn_hydrolases_N"/>
</dbReference>
<feature type="active site" description="Nucleophile" evidence="6">
    <location>
        <position position="293"/>
    </location>
</feature>
<evidence type="ECO:0000256" key="3">
    <source>
        <dbReference type="ARBA" id="ARBA00005115"/>
    </source>
</evidence>
<evidence type="ECO:0000256" key="5">
    <source>
        <dbReference type="ARBA" id="ARBA00047417"/>
    </source>
</evidence>
<feature type="binding site" evidence="7">
    <location>
        <position position="22"/>
    </location>
    <ligand>
        <name>L-glutamate</name>
        <dbReference type="ChEBI" id="CHEBI:29985"/>
    </ligand>
</feature>
<evidence type="ECO:0000313" key="9">
    <source>
        <dbReference type="Proteomes" id="UP000006352"/>
    </source>
</evidence>
<dbReference type="RefSeq" id="XP_012185002.1">
    <property type="nucleotide sequence ID" value="XM_012329612.1"/>
</dbReference>
<gene>
    <name evidence="8" type="ORF">FIBRA_07951</name>
</gene>
<dbReference type="GO" id="GO:0005886">
    <property type="term" value="C:plasma membrane"/>
    <property type="evidence" value="ECO:0007669"/>
    <property type="project" value="TreeGrafter"/>
</dbReference>
<organism evidence="8 9">
    <name type="scientific">Fibroporia radiculosa</name>
    <dbReference type="NCBI Taxonomy" id="599839"/>
    <lineage>
        <taxon>Eukaryota</taxon>
        <taxon>Fungi</taxon>
        <taxon>Dikarya</taxon>
        <taxon>Basidiomycota</taxon>
        <taxon>Agaricomycotina</taxon>
        <taxon>Agaricomycetes</taxon>
        <taxon>Polyporales</taxon>
        <taxon>Fibroporiaceae</taxon>
        <taxon>Fibroporia</taxon>
    </lineage>
</organism>
<dbReference type="SUPFAM" id="SSF56235">
    <property type="entry name" value="N-terminal nucleophile aminohydrolases (Ntn hydrolases)"/>
    <property type="match status" value="1"/>
</dbReference>
<accession>J4H4W9</accession>
<dbReference type="EMBL" id="HE797202">
    <property type="protein sequence ID" value="CCM05719.1"/>
    <property type="molecule type" value="Genomic_DNA"/>
</dbReference>
<dbReference type="InterPro" id="IPR043138">
    <property type="entry name" value="GGT_lsub"/>
</dbReference>
<comment type="pathway">
    <text evidence="3">Sulfur metabolism; glutathione metabolism.</text>
</comment>
<dbReference type="PANTHER" id="PTHR11686">
    <property type="entry name" value="GAMMA GLUTAMYL TRANSPEPTIDASE"/>
    <property type="match status" value="1"/>
</dbReference>
<dbReference type="Pfam" id="PF01019">
    <property type="entry name" value="G_glu_transpept"/>
    <property type="match status" value="1"/>
</dbReference>
<dbReference type="PRINTS" id="PR01210">
    <property type="entry name" value="GGTRANSPTASE"/>
</dbReference>
<dbReference type="FunCoup" id="J4H4W9">
    <property type="interactions" value="90"/>
</dbReference>
<keyword evidence="9" id="KW-1185">Reference proteome</keyword>
<evidence type="ECO:0000256" key="7">
    <source>
        <dbReference type="PIRSR" id="PIRSR600101-2"/>
    </source>
</evidence>
<dbReference type="Gene3D" id="1.10.246.130">
    <property type="match status" value="1"/>
</dbReference>
<feature type="binding site" evidence="7">
    <location>
        <begin position="363"/>
        <end position="364"/>
    </location>
    <ligand>
        <name>L-glutamate</name>
        <dbReference type="ChEBI" id="CHEBI:29985"/>
    </ligand>
</feature>
<feature type="binding site" evidence="7">
    <location>
        <begin position="311"/>
        <end position="313"/>
    </location>
    <ligand>
        <name>L-glutamate</name>
        <dbReference type="ChEBI" id="CHEBI:29985"/>
    </ligand>
</feature>
<comment type="catalytic activity">
    <reaction evidence="5">
        <text>an N-terminal (5-L-glutamyl)-[peptide] + an alpha-amino acid = 5-L-glutamyl amino acid + an N-terminal L-alpha-aminoacyl-[peptide]</text>
        <dbReference type="Rhea" id="RHEA:23904"/>
        <dbReference type="Rhea" id="RHEA-COMP:9780"/>
        <dbReference type="Rhea" id="RHEA-COMP:9795"/>
        <dbReference type="ChEBI" id="CHEBI:77644"/>
        <dbReference type="ChEBI" id="CHEBI:78597"/>
        <dbReference type="ChEBI" id="CHEBI:78599"/>
        <dbReference type="ChEBI" id="CHEBI:78608"/>
        <dbReference type="EC" id="2.3.2.2"/>
    </reaction>
</comment>
<evidence type="ECO:0000313" key="8">
    <source>
        <dbReference type="EMBL" id="CCM05719.1"/>
    </source>
</evidence>
<dbReference type="AlphaFoldDB" id="J4H4W9"/>
<comment type="catalytic activity">
    <reaction evidence="2">
        <text>glutathione + H2O = L-cysteinylglycine + L-glutamate</text>
        <dbReference type="Rhea" id="RHEA:28807"/>
        <dbReference type="ChEBI" id="CHEBI:15377"/>
        <dbReference type="ChEBI" id="CHEBI:29985"/>
        <dbReference type="ChEBI" id="CHEBI:57925"/>
        <dbReference type="ChEBI" id="CHEBI:61694"/>
        <dbReference type="EC" id="3.4.19.13"/>
    </reaction>
</comment>
<reference evidence="8 9" key="1">
    <citation type="journal article" date="2012" name="Appl. Environ. Microbiol.">
        <title>Short-read sequencing for genomic analysis of the brown rot fungus Fibroporia radiculosa.</title>
        <authorList>
            <person name="Tang J.D."/>
            <person name="Perkins A.D."/>
            <person name="Sonstegard T.S."/>
            <person name="Schroeder S.G."/>
            <person name="Burgess S.C."/>
            <person name="Diehl S.V."/>
        </authorList>
    </citation>
    <scope>NUCLEOTIDE SEQUENCE [LARGE SCALE GENOMIC DNA]</scope>
    <source>
        <strain evidence="8 9">TFFH 294</strain>
    </source>
</reference>
<dbReference type="Proteomes" id="UP000006352">
    <property type="component" value="Unassembled WGS sequence"/>
</dbReference>
<evidence type="ECO:0000256" key="1">
    <source>
        <dbReference type="ARBA" id="ARBA00001049"/>
    </source>
</evidence>
<dbReference type="Gene3D" id="3.60.20.40">
    <property type="match status" value="1"/>
</dbReference>
<dbReference type="PANTHER" id="PTHR11686:SF9">
    <property type="entry name" value="RE13973P"/>
    <property type="match status" value="1"/>
</dbReference>
<evidence type="ECO:0008006" key="10">
    <source>
        <dbReference type="Google" id="ProtNLM"/>
    </source>
</evidence>
<dbReference type="GeneID" id="24100630"/>
<dbReference type="OrthoDB" id="1081007at2759"/>
<dbReference type="InterPro" id="IPR043137">
    <property type="entry name" value="GGT_ssub_C"/>
</dbReference>
<dbReference type="FunFam" id="3.60.20.40:FF:000001">
    <property type="entry name" value="Gamma-glutamyltranspeptidase 1"/>
    <property type="match status" value="1"/>
</dbReference>
<comment type="catalytic activity">
    <reaction evidence="1">
        <text>an S-substituted glutathione + H2O = an S-substituted L-cysteinylglycine + L-glutamate</text>
        <dbReference type="Rhea" id="RHEA:59468"/>
        <dbReference type="ChEBI" id="CHEBI:15377"/>
        <dbReference type="ChEBI" id="CHEBI:29985"/>
        <dbReference type="ChEBI" id="CHEBI:90779"/>
        <dbReference type="ChEBI" id="CHEBI:143103"/>
        <dbReference type="EC" id="3.4.19.13"/>
    </reaction>
</comment>
<dbReference type="HOGENOM" id="CLU_014813_4_0_1"/>
<evidence type="ECO:0000256" key="4">
    <source>
        <dbReference type="ARBA" id="ARBA00009381"/>
    </source>
</evidence>
<dbReference type="GO" id="GO:0000324">
    <property type="term" value="C:fungal-type vacuole"/>
    <property type="evidence" value="ECO:0007669"/>
    <property type="project" value="TreeGrafter"/>
</dbReference>
<dbReference type="InParanoid" id="J4H4W9"/>
<feature type="binding site" evidence="7">
    <location>
        <position position="386"/>
    </location>
    <ligand>
        <name>L-glutamate</name>
        <dbReference type="ChEBI" id="CHEBI:29985"/>
    </ligand>
</feature>
<sequence>MTVRVPPTSPNASSEVYTIDFREVGPALANTTMYLENPESSMFGGLAAGVPGELRGLEEAHKRWGTLPWKNLVQPSVELARGWTVQTELARRIHMKGFRHLMLDNPDWSSVFAPLGRLLEVGDTIRRTNLSRTLATIAEEGAGALYKGPIADAIIAKVRATGGVMSHKDLENYQVEVKPALQGTYRDRKIYTTHAPTSGPVLLHMLNLMEHYDELLPDGRSLLNTHRYIEAMKFGFAARTRVCDLAFTTDTKQIDEIPTKEYSDIVFSNITDDRTHTPDYYHPIFDVVEDHGTSHTSAVDKNGMAVAVTSTVNLVFGSQVLDPITGIILNDEMGDFSTPGVANPFGLYPSPFNYPEPGKRPLSSITPTIIEHEDGSFYLAIGGSGGSRIFGSVFQVILNLDWGMDVSAAIEYGRLHDQLFPTSVDADNVYSAEILDGLREKGHNITVSDINRVAAVIQAVAQTDGIIYAASDSRKNGIAAGY</sequence>
<evidence type="ECO:0000256" key="2">
    <source>
        <dbReference type="ARBA" id="ARBA00001089"/>
    </source>
</evidence>
<dbReference type="GO" id="GO:0103068">
    <property type="term" value="F:leukotriene C4 gamma-glutamyl transferase activity"/>
    <property type="evidence" value="ECO:0007669"/>
    <property type="project" value="UniProtKB-EC"/>
</dbReference>
<feature type="binding site" evidence="7">
    <location>
        <position position="335"/>
    </location>
    <ligand>
        <name>L-glutamate</name>
        <dbReference type="ChEBI" id="CHEBI:29985"/>
    </ligand>
</feature>
<proteinExistence type="inferred from homology"/>
<dbReference type="STRING" id="599839.J4H4W9"/>
<dbReference type="GO" id="GO:0036374">
    <property type="term" value="F:glutathione hydrolase activity"/>
    <property type="evidence" value="ECO:0007669"/>
    <property type="project" value="UniProtKB-EC"/>
</dbReference>